<organism evidence="1 2">
    <name type="scientific">Hydrogenibacillus schlegelii</name>
    <name type="common">Bacillus schlegelii</name>
    <dbReference type="NCBI Taxonomy" id="1484"/>
    <lineage>
        <taxon>Bacteria</taxon>
        <taxon>Bacillati</taxon>
        <taxon>Bacillota</taxon>
        <taxon>Bacilli</taxon>
        <taxon>Bacillales</taxon>
        <taxon>Bacillales Family X. Incertae Sedis</taxon>
        <taxon>Hydrogenibacillus</taxon>
    </lineage>
</organism>
<evidence type="ECO:0000313" key="1">
    <source>
        <dbReference type="EMBL" id="PTQ50714.1"/>
    </source>
</evidence>
<dbReference type="GO" id="GO:0016192">
    <property type="term" value="P:vesicle-mediated transport"/>
    <property type="evidence" value="ECO:0007669"/>
    <property type="project" value="InterPro"/>
</dbReference>
<dbReference type="EMBL" id="PEBV01000099">
    <property type="protein sequence ID" value="PTQ50714.1"/>
    <property type="molecule type" value="Genomic_DNA"/>
</dbReference>
<protein>
    <submittedName>
        <fullName evidence="1">Uncharacterized protein</fullName>
    </submittedName>
</protein>
<dbReference type="GO" id="GO:0016020">
    <property type="term" value="C:membrane"/>
    <property type="evidence" value="ECO:0007669"/>
    <property type="project" value="InterPro"/>
</dbReference>
<reference evidence="1 2" key="1">
    <citation type="submission" date="2017-08" db="EMBL/GenBank/DDBJ databases">
        <title>Burning lignite coal seam in the remote Altai Mountains harbors a hydrogen-driven thermophilic microbial community.</title>
        <authorList>
            <person name="Kadnikov V.V."/>
            <person name="Mardanov A.V."/>
            <person name="Ivasenko D."/>
            <person name="Beletsky A.V."/>
            <person name="Karnachuk O.V."/>
            <person name="Ravin N.V."/>
        </authorList>
    </citation>
    <scope>NUCLEOTIDE SEQUENCE [LARGE SCALE GENOMIC DNA]</scope>
    <source>
        <strain evidence="1">AL33</strain>
    </source>
</reference>
<dbReference type="AlphaFoldDB" id="A0A2T5G3E4"/>
<dbReference type="Proteomes" id="UP000244180">
    <property type="component" value="Unassembled WGS sequence"/>
</dbReference>
<dbReference type="SUPFAM" id="SSF47661">
    <property type="entry name" value="t-snare proteins"/>
    <property type="match status" value="1"/>
</dbReference>
<gene>
    <name evidence="1" type="ORF">HSCHL_0963</name>
</gene>
<proteinExistence type="predicted"/>
<sequence>MTESRFKRVRVVNDPFQQMIDEAIEQLDPEERRIIEKIRSMPDLDLQFKDFESDPVQNLRDLVKVWREIHPEDFEEEQKETTSSTASSANELQIVLNRIEELKQLLGEIKDRLSGISRLERYLALIAGVGLDELLLLRRLREHPELIERFMEQLKKLESRNEKN</sequence>
<dbReference type="InterPro" id="IPR010989">
    <property type="entry name" value="SNARE"/>
</dbReference>
<accession>A0A2T5G3E4</accession>
<comment type="caution">
    <text evidence="1">The sequence shown here is derived from an EMBL/GenBank/DDBJ whole genome shotgun (WGS) entry which is preliminary data.</text>
</comment>
<name>A0A2T5G3E4_HYDSH</name>
<evidence type="ECO:0000313" key="2">
    <source>
        <dbReference type="Proteomes" id="UP000244180"/>
    </source>
</evidence>